<accession>D5AG29</accession>
<dbReference type="InterPro" id="IPR036822">
    <property type="entry name" value="CutC-like_dom_sf"/>
</dbReference>
<comment type="caution">
    <text evidence="3">Once thought to be involved in copper homeostasis, experiments in E.coli have shown this is not the case.</text>
</comment>
<evidence type="ECO:0000313" key="5">
    <source>
        <dbReference type="Proteomes" id="UP000002359"/>
    </source>
</evidence>
<dbReference type="SUPFAM" id="SSF110395">
    <property type="entry name" value="CutC-like"/>
    <property type="match status" value="1"/>
</dbReference>
<gene>
    <name evidence="3" type="primary">cutC</name>
    <name evidence="4" type="ordered locus">SSGZ1_0329</name>
</gene>
<comment type="similarity">
    <text evidence="1 3">Belongs to the CutC family.</text>
</comment>
<evidence type="ECO:0000313" key="4">
    <source>
        <dbReference type="EMBL" id="ADE30794.1"/>
    </source>
</evidence>
<dbReference type="Gene3D" id="3.20.20.380">
    <property type="entry name" value="Copper homeostasis (CutC) domain"/>
    <property type="match status" value="1"/>
</dbReference>
<dbReference type="GO" id="GO:0005737">
    <property type="term" value="C:cytoplasm"/>
    <property type="evidence" value="ECO:0007669"/>
    <property type="project" value="UniProtKB-SubCell"/>
</dbReference>
<evidence type="ECO:0000256" key="2">
    <source>
        <dbReference type="ARBA" id="ARBA00022490"/>
    </source>
</evidence>
<dbReference type="PANTHER" id="PTHR12598:SF0">
    <property type="entry name" value="COPPER HOMEOSTASIS PROTEIN CUTC HOMOLOG"/>
    <property type="match status" value="1"/>
</dbReference>
<dbReference type="InterPro" id="IPR005627">
    <property type="entry name" value="CutC-like"/>
</dbReference>
<evidence type="ECO:0000256" key="1">
    <source>
        <dbReference type="ARBA" id="ARBA00007768"/>
    </source>
</evidence>
<evidence type="ECO:0000256" key="3">
    <source>
        <dbReference type="HAMAP-Rule" id="MF_00795"/>
    </source>
</evidence>
<dbReference type="AlphaFoldDB" id="D5AG29"/>
<dbReference type="Pfam" id="PF03932">
    <property type="entry name" value="CutC"/>
    <property type="match status" value="1"/>
</dbReference>
<comment type="subcellular location">
    <subcellularLocation>
        <location evidence="3">Cytoplasm</location>
    </subcellularLocation>
</comment>
<name>D5AG29_STRGZ</name>
<dbReference type="HAMAP" id="MF_00795">
    <property type="entry name" value="CutC"/>
    <property type="match status" value="1"/>
</dbReference>
<dbReference type="FunFam" id="3.20.20.380:FF:000003">
    <property type="entry name" value="Copper homeostasis protein CutC"/>
    <property type="match status" value="1"/>
</dbReference>
<dbReference type="EMBL" id="CP000837">
    <property type="protein sequence ID" value="ADE30794.1"/>
    <property type="molecule type" value="Genomic_DNA"/>
</dbReference>
<dbReference type="HOGENOM" id="CLU_050555_2_0_9"/>
<keyword evidence="2 3" id="KW-0963">Cytoplasm</keyword>
<protein>
    <recommendedName>
        <fullName evidence="3">PF03932 family protein CutC</fullName>
    </recommendedName>
</protein>
<organism evidence="4 5">
    <name type="scientific">Streptococcus suis (strain GZ1)</name>
    <dbReference type="NCBI Taxonomy" id="423211"/>
    <lineage>
        <taxon>Bacteria</taxon>
        <taxon>Bacillati</taxon>
        <taxon>Bacillota</taxon>
        <taxon>Bacilli</taxon>
        <taxon>Lactobacillales</taxon>
        <taxon>Streptococcaceae</taxon>
        <taxon>Streptococcus</taxon>
    </lineage>
</organism>
<proteinExistence type="inferred from homology"/>
<dbReference type="PATRIC" id="fig|423211.3.peg.328"/>
<reference evidence="4 5" key="1">
    <citation type="journal article" date="2009" name="J. Infect. Dis.">
        <title>Clinical, experimental, and genomic differences between intermediately pathogenic, highly pathogenic, and epidemic Streptococcus suis.</title>
        <authorList>
            <person name="Ye C."/>
            <person name="Zheng H."/>
            <person name="Zhang J."/>
            <person name="Jing H."/>
            <person name="Wang L."/>
            <person name="Xiong Y."/>
            <person name="Wang W."/>
            <person name="Zhou Z."/>
            <person name="Sun Q."/>
            <person name="Luo X."/>
            <person name="Du H."/>
            <person name="Gottschalk M."/>
            <person name="Xu J."/>
        </authorList>
    </citation>
    <scope>NUCLEOTIDE SEQUENCE [LARGE SCALE GENOMIC DNA]</scope>
    <source>
        <strain evidence="4 5">GZ1</strain>
    </source>
</reference>
<dbReference type="GO" id="GO:0005507">
    <property type="term" value="F:copper ion binding"/>
    <property type="evidence" value="ECO:0007669"/>
    <property type="project" value="TreeGrafter"/>
</dbReference>
<dbReference type="PANTHER" id="PTHR12598">
    <property type="entry name" value="COPPER HOMEOSTASIS PROTEIN CUTC"/>
    <property type="match status" value="1"/>
</dbReference>
<sequence>MKGIKMIKEFCSENHVGVMKALSLGAKRIELCDNLAVGGTTPSYGVVKHVCQLAHENEATVMTMIRPRGGDFCYDKAEVEMMVEDCKAAIELGADGLVYGLLTEENWLDEPALERLFAVSQDCQIVFHMAFDQIPRERQFEALDWLVEHGVTRILMRGSLTGSALNNVEWLQEIVAYAQGKIEILIGGGLTVDNVPTLLEALPINQVHGTRLFW</sequence>
<dbReference type="Proteomes" id="UP000002359">
    <property type="component" value="Chromosome"/>
</dbReference>
<dbReference type="KEGG" id="ssw:SSGZ1_0329"/>